<dbReference type="AlphaFoldDB" id="A0A2S9PR03"/>
<organism evidence="1 2">
    <name type="scientific">Streptomyces solincola</name>
    <dbReference type="NCBI Taxonomy" id="2100817"/>
    <lineage>
        <taxon>Bacteria</taxon>
        <taxon>Bacillati</taxon>
        <taxon>Actinomycetota</taxon>
        <taxon>Actinomycetes</taxon>
        <taxon>Kitasatosporales</taxon>
        <taxon>Streptomycetaceae</taxon>
        <taxon>Streptomyces</taxon>
    </lineage>
</organism>
<reference evidence="1 2" key="1">
    <citation type="submission" date="2018-03" db="EMBL/GenBank/DDBJ databases">
        <title>Novel Streptomyces sp. from soil.</title>
        <authorList>
            <person name="Tan G.Y.A."/>
            <person name="Lee Z.Y."/>
        </authorList>
    </citation>
    <scope>NUCLEOTIDE SEQUENCE [LARGE SCALE GENOMIC DNA]</scope>
    <source>
        <strain evidence="1 2">ST5x</strain>
    </source>
</reference>
<dbReference type="RefSeq" id="WP_105870898.1">
    <property type="nucleotide sequence ID" value="NZ_PVLV01000418.1"/>
</dbReference>
<evidence type="ECO:0000313" key="1">
    <source>
        <dbReference type="EMBL" id="PRH76823.1"/>
    </source>
</evidence>
<keyword evidence="2" id="KW-1185">Reference proteome</keyword>
<sequence>MTPTKKHTTIAVAVVAVLLAAWSGIGYTTGLPPFEKERGTIKANEVCRSLGSSDDVVDALNRVLPDSSSYSFAPERITPRGTGRTDNDFDAHCFVNGDDGRLMTVRTEMFNGAPLESAWQKQLLENQMQRDPKLFTAGQRAFTTSKMAAVYSACLDLGNYGLSTYVRLEQPVPADRLGDLRRLATLAARQAHESADCTEPADAPAG</sequence>
<protein>
    <submittedName>
        <fullName evidence="1">Uncharacterized protein</fullName>
    </submittedName>
</protein>
<evidence type="ECO:0000313" key="2">
    <source>
        <dbReference type="Proteomes" id="UP000239322"/>
    </source>
</evidence>
<dbReference type="EMBL" id="PVLV01000418">
    <property type="protein sequence ID" value="PRH76823.1"/>
    <property type="molecule type" value="Genomic_DNA"/>
</dbReference>
<proteinExistence type="predicted"/>
<dbReference type="Proteomes" id="UP000239322">
    <property type="component" value="Unassembled WGS sequence"/>
</dbReference>
<name>A0A2S9PR03_9ACTN</name>
<gene>
    <name evidence="1" type="ORF">C6N75_23505</name>
</gene>
<accession>A0A2S9PR03</accession>
<dbReference type="OrthoDB" id="4244897at2"/>
<comment type="caution">
    <text evidence="1">The sequence shown here is derived from an EMBL/GenBank/DDBJ whole genome shotgun (WGS) entry which is preliminary data.</text>
</comment>